<feature type="domain" description="Mur ligase C-terminal" evidence="13">
    <location>
        <begin position="300"/>
        <end position="382"/>
    </location>
</feature>
<feature type="domain" description="Mur ligase N-terminal catalytic" evidence="12">
    <location>
        <begin position="15"/>
        <end position="84"/>
    </location>
</feature>
<dbReference type="Pfam" id="PF08245">
    <property type="entry name" value="Mur_ligase_M"/>
    <property type="match status" value="1"/>
</dbReference>
<keyword evidence="9 10" id="KW-0961">Cell wall biogenesis/degradation</keyword>
<dbReference type="Gene3D" id="3.40.1190.10">
    <property type="entry name" value="Mur-like, catalytic domain"/>
    <property type="match status" value="1"/>
</dbReference>
<evidence type="ECO:0000256" key="2">
    <source>
        <dbReference type="ARBA" id="ARBA00022598"/>
    </source>
</evidence>
<dbReference type="AlphaFoldDB" id="A0AAE3QM86"/>
<dbReference type="InterPro" id="IPR051046">
    <property type="entry name" value="MurCDEF_CellWall_CoF430Synth"/>
</dbReference>
<keyword evidence="3 10" id="KW-0132">Cell division</keyword>
<dbReference type="Gene3D" id="3.40.1390.10">
    <property type="entry name" value="MurE/MurF, N-terminal domain"/>
    <property type="match status" value="1"/>
</dbReference>
<evidence type="ECO:0000256" key="1">
    <source>
        <dbReference type="ARBA" id="ARBA00022490"/>
    </source>
</evidence>
<dbReference type="PANTHER" id="PTHR43024:SF1">
    <property type="entry name" value="UDP-N-ACETYLMURAMOYL-TRIPEPTIDE--D-ALANYL-D-ALANINE LIGASE"/>
    <property type="match status" value="1"/>
</dbReference>
<dbReference type="GO" id="GO:0071555">
    <property type="term" value="P:cell wall organization"/>
    <property type="evidence" value="ECO:0007669"/>
    <property type="project" value="UniProtKB-KW"/>
</dbReference>
<dbReference type="InterPro" id="IPR035911">
    <property type="entry name" value="MurE/MurF_N"/>
</dbReference>
<evidence type="ECO:0000256" key="9">
    <source>
        <dbReference type="ARBA" id="ARBA00023316"/>
    </source>
</evidence>
<dbReference type="InterPro" id="IPR004101">
    <property type="entry name" value="Mur_ligase_C"/>
</dbReference>
<dbReference type="SUPFAM" id="SSF53623">
    <property type="entry name" value="MurD-like peptide ligases, catalytic domain"/>
    <property type="match status" value="1"/>
</dbReference>
<keyword evidence="2 10" id="KW-0436">Ligase</keyword>
<keyword evidence="6 10" id="KW-0133">Cell shape</keyword>
<keyword evidence="5 10" id="KW-0067">ATP-binding</keyword>
<comment type="subcellular location">
    <subcellularLocation>
        <location evidence="10 11">Cytoplasm</location>
    </subcellularLocation>
</comment>
<dbReference type="GO" id="GO:0005737">
    <property type="term" value="C:cytoplasm"/>
    <property type="evidence" value="ECO:0007669"/>
    <property type="project" value="UniProtKB-SubCell"/>
</dbReference>
<evidence type="ECO:0000256" key="11">
    <source>
        <dbReference type="RuleBase" id="RU004136"/>
    </source>
</evidence>
<comment type="similarity">
    <text evidence="10">Belongs to the MurCDEF family. MurF subfamily.</text>
</comment>
<evidence type="ECO:0000313" key="16">
    <source>
        <dbReference type="Proteomes" id="UP001241110"/>
    </source>
</evidence>
<accession>A0AAE3QM86</accession>
<dbReference type="GO" id="GO:0051301">
    <property type="term" value="P:cell division"/>
    <property type="evidence" value="ECO:0007669"/>
    <property type="project" value="UniProtKB-KW"/>
</dbReference>
<reference evidence="15" key="1">
    <citation type="submission" date="2023-05" db="EMBL/GenBank/DDBJ databases">
        <authorList>
            <person name="Zhang X."/>
        </authorList>
    </citation>
    <scope>NUCLEOTIDE SEQUENCE</scope>
    <source>
        <strain evidence="15">YF14B1</strain>
    </source>
</reference>
<proteinExistence type="inferred from homology"/>
<dbReference type="Pfam" id="PF02875">
    <property type="entry name" value="Mur_ligase_C"/>
    <property type="match status" value="1"/>
</dbReference>
<dbReference type="GO" id="GO:0005524">
    <property type="term" value="F:ATP binding"/>
    <property type="evidence" value="ECO:0007669"/>
    <property type="project" value="UniProtKB-UniRule"/>
</dbReference>
<feature type="binding site" evidence="10">
    <location>
        <begin position="97"/>
        <end position="103"/>
    </location>
    <ligand>
        <name>ATP</name>
        <dbReference type="ChEBI" id="CHEBI:30616"/>
    </ligand>
</feature>
<evidence type="ECO:0000256" key="8">
    <source>
        <dbReference type="ARBA" id="ARBA00023306"/>
    </source>
</evidence>
<evidence type="ECO:0000256" key="4">
    <source>
        <dbReference type="ARBA" id="ARBA00022741"/>
    </source>
</evidence>
<dbReference type="NCBIfam" id="TIGR01143">
    <property type="entry name" value="murF"/>
    <property type="match status" value="1"/>
</dbReference>
<dbReference type="SUPFAM" id="SSF53244">
    <property type="entry name" value="MurD-like peptide ligases, peptide-binding domain"/>
    <property type="match status" value="1"/>
</dbReference>
<dbReference type="InterPro" id="IPR036565">
    <property type="entry name" value="Mur-like_cat_sf"/>
</dbReference>
<evidence type="ECO:0000256" key="6">
    <source>
        <dbReference type="ARBA" id="ARBA00022960"/>
    </source>
</evidence>
<dbReference type="InterPro" id="IPR000713">
    <property type="entry name" value="Mur_ligase_N"/>
</dbReference>
<evidence type="ECO:0000259" key="14">
    <source>
        <dbReference type="Pfam" id="PF08245"/>
    </source>
</evidence>
<dbReference type="SUPFAM" id="SSF63418">
    <property type="entry name" value="MurE/MurF N-terminal domain"/>
    <property type="match status" value="1"/>
</dbReference>
<dbReference type="HAMAP" id="MF_02019">
    <property type="entry name" value="MurF"/>
    <property type="match status" value="1"/>
</dbReference>
<organism evidence="15 16">
    <name type="scientific">Xanthocytophaga flava</name>
    <dbReference type="NCBI Taxonomy" id="3048013"/>
    <lineage>
        <taxon>Bacteria</taxon>
        <taxon>Pseudomonadati</taxon>
        <taxon>Bacteroidota</taxon>
        <taxon>Cytophagia</taxon>
        <taxon>Cytophagales</taxon>
        <taxon>Rhodocytophagaceae</taxon>
        <taxon>Xanthocytophaga</taxon>
    </lineage>
</organism>
<feature type="domain" description="Mur ligase central" evidence="14">
    <location>
        <begin position="96"/>
        <end position="276"/>
    </location>
</feature>
<sequence length="428" mass="47197">MNIETLYQKYLQCNAVSTDTRKITPDSLFFALKGGNFNGNVFAADAISKGARFAVVDEAQYAVNDQYILVDNALKALQDLARYHRQQLSVPIIAMTGSNGKTTTKELIQRVLAKKYTVYATQGNLNNYIGLPLTLLSIPKDTEMVVLEMGSNQIGDINELTAICEPTHGLITNIGKAHLEGFGGLEGVKQGEGELYDYFKTHSGTIFANSQNTILQEMLANRSLQAVMYPSADDFLHCQLLEFAPDVVYQDEDGEIVKTHLPGKHNFENIAAALCIGKHFGVPLPLANEAISGYISQNNRSQILQKGSNTILLDAYNANPTSMQASLEYFAALKAEHKIVILGDMAELGEESAQEHLHIGEVAGKGKFDKILLCGKLMQNAIAGAPDAYYFIDKFSLNNWLMDYKFENTHFLIKGSRSMAMETVVQFL</sequence>
<dbReference type="PANTHER" id="PTHR43024">
    <property type="entry name" value="UDP-N-ACETYLMURAMOYL-TRIPEPTIDE--D-ALANYL-D-ALANINE LIGASE"/>
    <property type="match status" value="1"/>
</dbReference>
<evidence type="ECO:0000256" key="10">
    <source>
        <dbReference type="HAMAP-Rule" id="MF_02019"/>
    </source>
</evidence>
<dbReference type="InterPro" id="IPR036615">
    <property type="entry name" value="Mur_ligase_C_dom_sf"/>
</dbReference>
<evidence type="ECO:0000256" key="5">
    <source>
        <dbReference type="ARBA" id="ARBA00022840"/>
    </source>
</evidence>
<dbReference type="Pfam" id="PF01225">
    <property type="entry name" value="Mur_ligase"/>
    <property type="match status" value="1"/>
</dbReference>
<evidence type="ECO:0000313" key="15">
    <source>
        <dbReference type="EMBL" id="MDJ1481530.1"/>
    </source>
</evidence>
<keyword evidence="1 10" id="KW-0963">Cytoplasm</keyword>
<comment type="caution">
    <text evidence="15">The sequence shown here is derived from an EMBL/GenBank/DDBJ whole genome shotgun (WGS) entry which is preliminary data.</text>
</comment>
<protein>
    <recommendedName>
        <fullName evidence="10 11">UDP-N-acetylmuramoyl-tripeptide--D-alanyl-D-alanine ligase</fullName>
        <ecNumber evidence="10 11">6.3.2.10</ecNumber>
    </recommendedName>
    <alternativeName>
        <fullName evidence="10">D-alanyl-D-alanine-adding enzyme</fullName>
    </alternativeName>
</protein>
<dbReference type="InterPro" id="IPR005863">
    <property type="entry name" value="UDP-N-AcMur_synth"/>
</dbReference>
<dbReference type="GO" id="GO:0009252">
    <property type="term" value="P:peptidoglycan biosynthetic process"/>
    <property type="evidence" value="ECO:0007669"/>
    <property type="project" value="UniProtKB-UniRule"/>
</dbReference>
<evidence type="ECO:0000259" key="13">
    <source>
        <dbReference type="Pfam" id="PF02875"/>
    </source>
</evidence>
<comment type="pathway">
    <text evidence="10 11">Cell wall biogenesis; peptidoglycan biosynthesis.</text>
</comment>
<dbReference type="InterPro" id="IPR013221">
    <property type="entry name" value="Mur_ligase_cen"/>
</dbReference>
<keyword evidence="4 10" id="KW-0547">Nucleotide-binding</keyword>
<keyword evidence="7 10" id="KW-0573">Peptidoglycan synthesis</keyword>
<keyword evidence="8 10" id="KW-0131">Cell cycle</keyword>
<dbReference type="Gene3D" id="3.90.190.20">
    <property type="entry name" value="Mur ligase, C-terminal domain"/>
    <property type="match status" value="1"/>
</dbReference>
<evidence type="ECO:0000256" key="7">
    <source>
        <dbReference type="ARBA" id="ARBA00022984"/>
    </source>
</evidence>
<dbReference type="RefSeq" id="WP_313979417.1">
    <property type="nucleotide sequence ID" value="NZ_JASJOS010000005.1"/>
</dbReference>
<gene>
    <name evidence="10 15" type="primary">murF</name>
    <name evidence="15" type="ORF">QNI16_13610</name>
</gene>
<dbReference type="GO" id="GO:0047480">
    <property type="term" value="F:UDP-N-acetylmuramoyl-tripeptide-D-alanyl-D-alanine ligase activity"/>
    <property type="evidence" value="ECO:0007669"/>
    <property type="project" value="UniProtKB-UniRule"/>
</dbReference>
<dbReference type="EMBL" id="JASJOS010000005">
    <property type="protein sequence ID" value="MDJ1481530.1"/>
    <property type="molecule type" value="Genomic_DNA"/>
</dbReference>
<comment type="function">
    <text evidence="10 11">Involved in cell wall formation. Catalyzes the final step in the synthesis of UDP-N-acetylmuramoyl-pentapeptide, the precursor of murein.</text>
</comment>
<dbReference type="Proteomes" id="UP001241110">
    <property type="component" value="Unassembled WGS sequence"/>
</dbReference>
<comment type="catalytic activity">
    <reaction evidence="10 11">
        <text>D-alanyl-D-alanine + UDP-N-acetyl-alpha-D-muramoyl-L-alanyl-gamma-D-glutamyl-meso-2,6-diaminopimelate + ATP = UDP-N-acetyl-alpha-D-muramoyl-L-alanyl-gamma-D-glutamyl-meso-2,6-diaminopimeloyl-D-alanyl-D-alanine + ADP + phosphate + H(+)</text>
        <dbReference type="Rhea" id="RHEA:28374"/>
        <dbReference type="ChEBI" id="CHEBI:15378"/>
        <dbReference type="ChEBI" id="CHEBI:30616"/>
        <dbReference type="ChEBI" id="CHEBI:43474"/>
        <dbReference type="ChEBI" id="CHEBI:57822"/>
        <dbReference type="ChEBI" id="CHEBI:61386"/>
        <dbReference type="ChEBI" id="CHEBI:83905"/>
        <dbReference type="ChEBI" id="CHEBI:456216"/>
        <dbReference type="EC" id="6.3.2.10"/>
    </reaction>
</comment>
<name>A0AAE3QM86_9BACT</name>
<dbReference type="GO" id="GO:0008360">
    <property type="term" value="P:regulation of cell shape"/>
    <property type="evidence" value="ECO:0007669"/>
    <property type="project" value="UniProtKB-KW"/>
</dbReference>
<dbReference type="EC" id="6.3.2.10" evidence="10 11"/>
<evidence type="ECO:0000256" key="3">
    <source>
        <dbReference type="ARBA" id="ARBA00022618"/>
    </source>
</evidence>
<evidence type="ECO:0000259" key="12">
    <source>
        <dbReference type="Pfam" id="PF01225"/>
    </source>
</evidence>